<dbReference type="GO" id="GO:0008168">
    <property type="term" value="F:methyltransferase activity"/>
    <property type="evidence" value="ECO:0007669"/>
    <property type="project" value="UniProtKB-KW"/>
</dbReference>
<dbReference type="RefSeq" id="WP_089898778.1">
    <property type="nucleotide sequence ID" value="NZ_FOJG01000002.1"/>
</dbReference>
<dbReference type="STRING" id="29529.SAMN04488122_4807"/>
<dbReference type="Proteomes" id="UP000199310">
    <property type="component" value="Unassembled WGS sequence"/>
</dbReference>
<dbReference type="OrthoDB" id="9805171at2"/>
<accession>A0A1I0S8U3</accession>
<evidence type="ECO:0000313" key="1">
    <source>
        <dbReference type="EMBL" id="SEW52405.1"/>
    </source>
</evidence>
<dbReference type="EMBL" id="FOJG01000002">
    <property type="protein sequence ID" value="SEW52405.1"/>
    <property type="molecule type" value="Genomic_DNA"/>
</dbReference>
<dbReference type="CDD" id="cd02440">
    <property type="entry name" value="AdoMet_MTases"/>
    <property type="match status" value="1"/>
</dbReference>
<keyword evidence="2" id="KW-1185">Reference proteome</keyword>
<sequence length="232" mass="26515">MSESREAGVVRLRPSLFSPRRYYLIQLRKQVEAVVAKFISPLKGQLVIADYGCGNMPYQPLIKPYVKQYIGIDLELNKHADIHIDPEGRIAMEDASVDLVLSTQVLEHVENPIFYLTEALRILKPGGKLIISTHGYWMFHPDPTDYWRWTSAGLNKIISERGFAIQYFHGIIGRSAMGLQLFQDGFLFKVPTFMHPVLAAIFQPLIWLFDKTTSQESKNRDACTFVIVAEKK</sequence>
<gene>
    <name evidence="1" type="ORF">SAMN04488122_4807</name>
</gene>
<proteinExistence type="predicted"/>
<reference evidence="2" key="1">
    <citation type="submission" date="2016-10" db="EMBL/GenBank/DDBJ databases">
        <authorList>
            <person name="Varghese N."/>
            <person name="Submissions S."/>
        </authorList>
    </citation>
    <scope>NUCLEOTIDE SEQUENCE [LARGE SCALE GENOMIC DNA]</scope>
    <source>
        <strain evidence="2">DSM 3695</strain>
    </source>
</reference>
<dbReference type="Pfam" id="PF13489">
    <property type="entry name" value="Methyltransf_23"/>
    <property type="match status" value="1"/>
</dbReference>
<keyword evidence="1" id="KW-0489">Methyltransferase</keyword>
<dbReference type="InterPro" id="IPR029063">
    <property type="entry name" value="SAM-dependent_MTases_sf"/>
</dbReference>
<dbReference type="SUPFAM" id="SSF53335">
    <property type="entry name" value="S-adenosyl-L-methionine-dependent methyltransferases"/>
    <property type="match status" value="1"/>
</dbReference>
<dbReference type="AlphaFoldDB" id="A0A1I0S8U3"/>
<protein>
    <submittedName>
        <fullName evidence="1">Methyltransferase domain-containing protein</fullName>
    </submittedName>
</protein>
<dbReference type="Gene3D" id="3.40.50.150">
    <property type="entry name" value="Vaccinia Virus protein VP39"/>
    <property type="match status" value="1"/>
</dbReference>
<name>A0A1I0S8U3_9BACT</name>
<dbReference type="GO" id="GO:0032259">
    <property type="term" value="P:methylation"/>
    <property type="evidence" value="ECO:0007669"/>
    <property type="project" value="UniProtKB-KW"/>
</dbReference>
<keyword evidence="1" id="KW-0808">Transferase</keyword>
<organism evidence="1 2">
    <name type="scientific">Chitinophaga arvensicola</name>
    <dbReference type="NCBI Taxonomy" id="29529"/>
    <lineage>
        <taxon>Bacteria</taxon>
        <taxon>Pseudomonadati</taxon>
        <taxon>Bacteroidota</taxon>
        <taxon>Chitinophagia</taxon>
        <taxon>Chitinophagales</taxon>
        <taxon>Chitinophagaceae</taxon>
        <taxon>Chitinophaga</taxon>
    </lineage>
</organism>
<evidence type="ECO:0000313" key="2">
    <source>
        <dbReference type="Proteomes" id="UP000199310"/>
    </source>
</evidence>